<proteinExistence type="inferred from homology"/>
<dbReference type="GO" id="GO:0006457">
    <property type="term" value="P:protein folding"/>
    <property type="evidence" value="ECO:0007669"/>
    <property type="project" value="InterPro"/>
</dbReference>
<sequence length="164" mass="17654">MTLDTSANYAADFRTNYGNFRVELLVSQAPVTVNNFVFLAQQGYYDGLTFHRVIENFMIQGGDPTGTGGGGPGYRFEDEIVPGLVFDAPGLLAMANAGPDTNGSQFFITTVPTPHLNGNHTIFGTVTEGQSVVDAISRVATGARNVPLQQVIIERIDIIQTARE</sequence>
<dbReference type="InterPro" id="IPR002130">
    <property type="entry name" value="Cyclophilin-type_PPIase_dom"/>
</dbReference>
<dbReference type="EMBL" id="CASHTH010000812">
    <property type="protein sequence ID" value="CAI8007974.1"/>
    <property type="molecule type" value="Genomic_DNA"/>
</dbReference>
<dbReference type="PROSITE" id="PS00170">
    <property type="entry name" value="CSA_PPIASE_1"/>
    <property type="match status" value="1"/>
</dbReference>
<evidence type="ECO:0000313" key="5">
    <source>
        <dbReference type="EMBL" id="CAI8007974.1"/>
    </source>
</evidence>
<organism evidence="5 6">
    <name type="scientific">Geodia barretti</name>
    <name type="common">Barrett's horny sponge</name>
    <dbReference type="NCBI Taxonomy" id="519541"/>
    <lineage>
        <taxon>Eukaryota</taxon>
        <taxon>Metazoa</taxon>
        <taxon>Porifera</taxon>
        <taxon>Demospongiae</taxon>
        <taxon>Heteroscleromorpha</taxon>
        <taxon>Tetractinellida</taxon>
        <taxon>Astrophorina</taxon>
        <taxon>Geodiidae</taxon>
        <taxon>Geodia</taxon>
    </lineage>
</organism>
<dbReference type="InterPro" id="IPR024936">
    <property type="entry name" value="Cyclophilin-type_PPIase"/>
</dbReference>
<dbReference type="SUPFAM" id="SSF50891">
    <property type="entry name" value="Cyclophilin-like"/>
    <property type="match status" value="1"/>
</dbReference>
<comment type="catalytic activity">
    <reaction evidence="3">
        <text>[protein]-peptidylproline (omega=180) = [protein]-peptidylproline (omega=0)</text>
        <dbReference type="Rhea" id="RHEA:16237"/>
        <dbReference type="Rhea" id="RHEA-COMP:10747"/>
        <dbReference type="Rhea" id="RHEA-COMP:10748"/>
        <dbReference type="ChEBI" id="CHEBI:83833"/>
        <dbReference type="ChEBI" id="CHEBI:83834"/>
        <dbReference type="EC" id="5.2.1.8"/>
    </reaction>
</comment>
<gene>
    <name evidence="5" type="ORF">GBAR_LOCUS5517</name>
</gene>
<dbReference type="Gene3D" id="2.40.100.10">
    <property type="entry name" value="Cyclophilin-like"/>
    <property type="match status" value="1"/>
</dbReference>
<name>A0AA35W5B4_GEOBA</name>
<comment type="function">
    <text evidence="3">PPIases accelerate the folding of proteins. It catalyzes the cis-trans isomerization of proline imidic peptide bonds in oligopeptides.</text>
</comment>
<dbReference type="InterPro" id="IPR029000">
    <property type="entry name" value="Cyclophilin-like_dom_sf"/>
</dbReference>
<dbReference type="PROSITE" id="PS50072">
    <property type="entry name" value="CSA_PPIASE_2"/>
    <property type="match status" value="1"/>
</dbReference>
<evidence type="ECO:0000256" key="2">
    <source>
        <dbReference type="ARBA" id="ARBA00023235"/>
    </source>
</evidence>
<dbReference type="Proteomes" id="UP001174909">
    <property type="component" value="Unassembled WGS sequence"/>
</dbReference>
<keyword evidence="6" id="KW-1185">Reference proteome</keyword>
<comment type="similarity">
    <text evidence="3">Belongs to the cyclophilin-type PPIase family.</text>
</comment>
<dbReference type="GO" id="GO:0003755">
    <property type="term" value="F:peptidyl-prolyl cis-trans isomerase activity"/>
    <property type="evidence" value="ECO:0007669"/>
    <property type="project" value="UniProtKB-UniRule"/>
</dbReference>
<dbReference type="InterPro" id="IPR020892">
    <property type="entry name" value="Cyclophilin-type_PPIase_CS"/>
</dbReference>
<dbReference type="InterPro" id="IPR044666">
    <property type="entry name" value="Cyclophilin_A-like"/>
</dbReference>
<feature type="domain" description="PPIase cyclophilin-type" evidence="4">
    <location>
        <begin position="15"/>
        <end position="158"/>
    </location>
</feature>
<comment type="caution">
    <text evidence="5">The sequence shown here is derived from an EMBL/GenBank/DDBJ whole genome shotgun (WGS) entry which is preliminary data.</text>
</comment>
<reference evidence="5" key="1">
    <citation type="submission" date="2023-03" db="EMBL/GenBank/DDBJ databases">
        <authorList>
            <person name="Steffen K."/>
            <person name="Cardenas P."/>
        </authorList>
    </citation>
    <scope>NUCLEOTIDE SEQUENCE</scope>
</reference>
<keyword evidence="1 3" id="KW-0697">Rotamase</keyword>
<dbReference type="PRINTS" id="PR00153">
    <property type="entry name" value="CSAPPISMRASE"/>
</dbReference>
<evidence type="ECO:0000256" key="3">
    <source>
        <dbReference type="RuleBase" id="RU363019"/>
    </source>
</evidence>
<dbReference type="AlphaFoldDB" id="A0AA35W5B4"/>
<evidence type="ECO:0000259" key="4">
    <source>
        <dbReference type="PROSITE" id="PS50072"/>
    </source>
</evidence>
<dbReference type="CDD" id="cd00317">
    <property type="entry name" value="cyclophilin"/>
    <property type="match status" value="1"/>
</dbReference>
<dbReference type="EC" id="5.2.1.8" evidence="3"/>
<accession>A0AA35W5B4</accession>
<evidence type="ECO:0000256" key="1">
    <source>
        <dbReference type="ARBA" id="ARBA00023110"/>
    </source>
</evidence>
<protein>
    <recommendedName>
        <fullName evidence="3">Peptidyl-prolyl cis-trans isomerase</fullName>
        <shortName evidence="3">PPIase</shortName>
        <ecNumber evidence="3">5.2.1.8</ecNumber>
    </recommendedName>
</protein>
<dbReference type="PIRSF" id="PIRSF001467">
    <property type="entry name" value="Peptidylpro_ismrse"/>
    <property type="match status" value="1"/>
</dbReference>
<dbReference type="PANTHER" id="PTHR45625">
    <property type="entry name" value="PEPTIDYL-PROLYL CIS-TRANS ISOMERASE-RELATED"/>
    <property type="match status" value="1"/>
</dbReference>
<keyword evidence="2 3" id="KW-0413">Isomerase</keyword>
<dbReference type="Pfam" id="PF00160">
    <property type="entry name" value="Pro_isomerase"/>
    <property type="match status" value="1"/>
</dbReference>
<evidence type="ECO:0000313" key="6">
    <source>
        <dbReference type="Proteomes" id="UP001174909"/>
    </source>
</evidence>
<dbReference type="PANTHER" id="PTHR45625:SF4">
    <property type="entry name" value="PEPTIDYLPROLYL ISOMERASE DOMAIN AND WD REPEAT-CONTAINING PROTEIN 1"/>
    <property type="match status" value="1"/>
</dbReference>